<keyword evidence="1" id="KW-1015">Disulfide bond</keyword>
<evidence type="ECO:0000313" key="3">
    <source>
        <dbReference type="Proteomes" id="UP000076858"/>
    </source>
</evidence>
<dbReference type="InterPro" id="IPR001254">
    <property type="entry name" value="Trypsin_dom"/>
</dbReference>
<protein>
    <submittedName>
        <fullName evidence="2">Uncharacterized protein</fullName>
    </submittedName>
</protein>
<dbReference type="SUPFAM" id="SSF50494">
    <property type="entry name" value="Trypsin-like serine proteases"/>
    <property type="match status" value="1"/>
</dbReference>
<dbReference type="PRINTS" id="PR00722">
    <property type="entry name" value="CHYMOTRYPSIN"/>
</dbReference>
<reference evidence="2 3" key="1">
    <citation type="submission" date="2016-03" db="EMBL/GenBank/DDBJ databases">
        <title>EvidentialGene: Evidence-directed Construction of Genes on Genomes.</title>
        <authorList>
            <person name="Gilbert D.G."/>
            <person name="Choi J.-H."/>
            <person name="Mockaitis K."/>
            <person name="Colbourne J."/>
            <person name="Pfrender M."/>
        </authorList>
    </citation>
    <scope>NUCLEOTIDE SEQUENCE [LARGE SCALE GENOMIC DNA]</scope>
    <source>
        <strain evidence="2 3">Xinb3</strain>
        <tissue evidence="2">Complete organism</tissue>
    </source>
</reference>
<comment type="caution">
    <text evidence="2">The sequence shown here is derived from an EMBL/GenBank/DDBJ whole genome shotgun (WGS) entry which is preliminary data.</text>
</comment>
<dbReference type="PANTHER" id="PTHR24258:SF140">
    <property type="entry name" value="BCDNA.GH08420-RELATED"/>
    <property type="match status" value="1"/>
</dbReference>
<dbReference type="CDD" id="cd00190">
    <property type="entry name" value="Tryp_SPc"/>
    <property type="match status" value="1"/>
</dbReference>
<dbReference type="PROSITE" id="PS50240">
    <property type="entry name" value="TRYPSIN_DOM"/>
    <property type="match status" value="1"/>
</dbReference>
<dbReference type="Proteomes" id="UP000076858">
    <property type="component" value="Unassembled WGS sequence"/>
</dbReference>
<dbReference type="AlphaFoldDB" id="A0A0P5YCE3"/>
<dbReference type="STRING" id="35525.A0A0P5YCE3"/>
<sequence length="263" mass="28486">MKPVLLFLSIICSVTGLAVLNERIIGGDAATLGQFPYVVSVIENERHLCGGFIYNIRWIITAASCVVGKLPSALEIMAGGLNWDVTTGSEQIISVYNIYVFEGYNSTFKMNDIALLKVTRDINLASPNIDFVKYNEVDTDDLTANVIGWGAIDAGDEVQSTELRYGTVDIKEEVQCGDYSQPEFKLASMICANFAIADPPVPTAGSPCQYDQGSPLVQISGSQHIAVGVMSKTESCSVDSASVYTRLSIFYSWLQQTAGPQPQ</sequence>
<evidence type="ECO:0000313" key="2">
    <source>
        <dbReference type="EMBL" id="KZS19568.1"/>
    </source>
</evidence>
<dbReference type="SMART" id="SM00020">
    <property type="entry name" value="Tryp_SPc"/>
    <property type="match status" value="1"/>
</dbReference>
<dbReference type="OrthoDB" id="6755574at2759"/>
<dbReference type="InterPro" id="IPR009003">
    <property type="entry name" value="Peptidase_S1_PA"/>
</dbReference>
<dbReference type="PANTHER" id="PTHR24258">
    <property type="entry name" value="SERINE PROTEASE-RELATED"/>
    <property type="match status" value="1"/>
</dbReference>
<dbReference type="FunFam" id="2.40.10.10:FF:000068">
    <property type="entry name" value="transmembrane protease serine 2"/>
    <property type="match status" value="1"/>
</dbReference>
<dbReference type="Gene3D" id="2.40.10.10">
    <property type="entry name" value="Trypsin-like serine proteases"/>
    <property type="match status" value="1"/>
</dbReference>
<dbReference type="EMBL" id="LRGB01000359">
    <property type="protein sequence ID" value="KZS19568.1"/>
    <property type="molecule type" value="Genomic_DNA"/>
</dbReference>
<gene>
    <name evidence="2" type="ORF">APZ42_013968</name>
</gene>
<proteinExistence type="predicted"/>
<keyword evidence="3" id="KW-1185">Reference proteome</keyword>
<evidence type="ECO:0000256" key="1">
    <source>
        <dbReference type="ARBA" id="ARBA00023157"/>
    </source>
</evidence>
<accession>A0A0P5YCE3</accession>
<dbReference type="InterPro" id="IPR043504">
    <property type="entry name" value="Peptidase_S1_PA_chymotrypsin"/>
</dbReference>
<organism evidence="2 3">
    <name type="scientific">Daphnia magna</name>
    <dbReference type="NCBI Taxonomy" id="35525"/>
    <lineage>
        <taxon>Eukaryota</taxon>
        <taxon>Metazoa</taxon>
        <taxon>Ecdysozoa</taxon>
        <taxon>Arthropoda</taxon>
        <taxon>Crustacea</taxon>
        <taxon>Branchiopoda</taxon>
        <taxon>Diplostraca</taxon>
        <taxon>Cladocera</taxon>
        <taxon>Anomopoda</taxon>
        <taxon>Daphniidae</taxon>
        <taxon>Daphnia</taxon>
    </lineage>
</organism>
<dbReference type="InterPro" id="IPR001314">
    <property type="entry name" value="Peptidase_S1A"/>
</dbReference>
<name>A0A0P5YCE3_9CRUS</name>
<dbReference type="GO" id="GO:0004252">
    <property type="term" value="F:serine-type endopeptidase activity"/>
    <property type="evidence" value="ECO:0007669"/>
    <property type="project" value="InterPro"/>
</dbReference>
<dbReference type="GO" id="GO:0006508">
    <property type="term" value="P:proteolysis"/>
    <property type="evidence" value="ECO:0007669"/>
    <property type="project" value="InterPro"/>
</dbReference>
<dbReference type="Pfam" id="PF00089">
    <property type="entry name" value="Trypsin"/>
    <property type="match status" value="1"/>
</dbReference>